<feature type="non-terminal residue" evidence="11">
    <location>
        <position position="77"/>
    </location>
</feature>
<evidence type="ECO:0000256" key="7">
    <source>
        <dbReference type="ARBA" id="ARBA00022918"/>
    </source>
</evidence>
<evidence type="ECO:0000256" key="2">
    <source>
        <dbReference type="ARBA" id="ARBA00022723"/>
    </source>
</evidence>
<dbReference type="GO" id="GO:0003676">
    <property type="term" value="F:nucleic acid binding"/>
    <property type="evidence" value="ECO:0007669"/>
    <property type="project" value="InterPro"/>
</dbReference>
<dbReference type="InterPro" id="IPR001584">
    <property type="entry name" value="Integrase_cat-core"/>
</dbReference>
<keyword evidence="2" id="KW-0479">Metal-binding</keyword>
<keyword evidence="8" id="KW-0548">Nucleotidyltransferase</keyword>
<dbReference type="SUPFAM" id="SSF53098">
    <property type="entry name" value="Ribonuclease H-like"/>
    <property type="match status" value="1"/>
</dbReference>
<dbReference type="AlphaFoldDB" id="A0A0B2NXN4"/>
<protein>
    <submittedName>
        <fullName evidence="11">Retrovirus-related Pol polyprotein from transposon TNT 1-94</fullName>
        <ecNumber evidence="11">3.1.13.-</ecNumber>
    </submittedName>
</protein>
<dbReference type="InterPro" id="IPR039537">
    <property type="entry name" value="Retrotran_Ty1/copia-like"/>
</dbReference>
<dbReference type="GO" id="GO:0004519">
    <property type="term" value="F:endonuclease activity"/>
    <property type="evidence" value="ECO:0007669"/>
    <property type="project" value="UniProtKB-KW"/>
</dbReference>
<keyword evidence="1" id="KW-0540">Nuclease</keyword>
<dbReference type="PANTHER" id="PTHR42648:SF11">
    <property type="entry name" value="TRANSPOSON TY4-P GAG-POL POLYPROTEIN"/>
    <property type="match status" value="1"/>
</dbReference>
<keyword evidence="6" id="KW-0229">DNA integration</keyword>
<evidence type="ECO:0000256" key="6">
    <source>
        <dbReference type="ARBA" id="ARBA00022908"/>
    </source>
</evidence>
<reference evidence="11" key="1">
    <citation type="submission" date="2014-07" db="EMBL/GenBank/DDBJ databases">
        <title>Identification of a novel salt tolerance gene in wild soybean by whole-genome sequencing.</title>
        <authorList>
            <person name="Lam H.-M."/>
            <person name="Qi X."/>
            <person name="Li M.-W."/>
            <person name="Liu X."/>
            <person name="Xie M."/>
            <person name="Ni M."/>
            <person name="Xu X."/>
        </authorList>
    </citation>
    <scope>NUCLEOTIDE SEQUENCE [LARGE SCALE GENOMIC DNA]</scope>
    <source>
        <tissue evidence="11">Root</tissue>
    </source>
</reference>
<dbReference type="GO" id="GO:0006310">
    <property type="term" value="P:DNA recombination"/>
    <property type="evidence" value="ECO:0007669"/>
    <property type="project" value="UniProtKB-KW"/>
</dbReference>
<keyword evidence="7" id="KW-0695">RNA-directed DNA polymerase</keyword>
<organism evidence="11">
    <name type="scientific">Glycine soja</name>
    <name type="common">Wild soybean</name>
    <dbReference type="NCBI Taxonomy" id="3848"/>
    <lineage>
        <taxon>Eukaryota</taxon>
        <taxon>Viridiplantae</taxon>
        <taxon>Streptophyta</taxon>
        <taxon>Embryophyta</taxon>
        <taxon>Tracheophyta</taxon>
        <taxon>Spermatophyta</taxon>
        <taxon>Magnoliopsida</taxon>
        <taxon>eudicotyledons</taxon>
        <taxon>Gunneridae</taxon>
        <taxon>Pentapetalae</taxon>
        <taxon>rosids</taxon>
        <taxon>fabids</taxon>
        <taxon>Fabales</taxon>
        <taxon>Fabaceae</taxon>
        <taxon>Papilionoideae</taxon>
        <taxon>50 kb inversion clade</taxon>
        <taxon>NPAAA clade</taxon>
        <taxon>indigoferoid/millettioid clade</taxon>
        <taxon>Phaseoleae</taxon>
        <taxon>Glycine</taxon>
        <taxon>Glycine subgen. Soja</taxon>
    </lineage>
</organism>
<feature type="non-terminal residue" evidence="11">
    <location>
        <position position="1"/>
    </location>
</feature>
<keyword evidence="9" id="KW-0233">DNA recombination</keyword>
<proteinExistence type="predicted"/>
<dbReference type="Pfam" id="PF00665">
    <property type="entry name" value="rve"/>
    <property type="match status" value="1"/>
</dbReference>
<evidence type="ECO:0000256" key="8">
    <source>
        <dbReference type="ARBA" id="ARBA00022932"/>
    </source>
</evidence>
<dbReference type="GO" id="GO:0046872">
    <property type="term" value="F:metal ion binding"/>
    <property type="evidence" value="ECO:0007669"/>
    <property type="project" value="UniProtKB-KW"/>
</dbReference>
<evidence type="ECO:0000256" key="1">
    <source>
        <dbReference type="ARBA" id="ARBA00022722"/>
    </source>
</evidence>
<dbReference type="GO" id="GO:0003964">
    <property type="term" value="F:RNA-directed DNA polymerase activity"/>
    <property type="evidence" value="ECO:0007669"/>
    <property type="project" value="UniProtKB-KW"/>
</dbReference>
<evidence type="ECO:0000256" key="9">
    <source>
        <dbReference type="ARBA" id="ARBA00023172"/>
    </source>
</evidence>
<dbReference type="Gene3D" id="3.30.420.10">
    <property type="entry name" value="Ribonuclease H-like superfamily/Ribonuclease H"/>
    <property type="match status" value="1"/>
</dbReference>
<evidence type="ECO:0000313" key="11">
    <source>
        <dbReference type="EMBL" id="KHN00054.1"/>
    </source>
</evidence>
<keyword evidence="8" id="KW-0239">DNA-directed DNA polymerase</keyword>
<dbReference type="PANTHER" id="PTHR42648">
    <property type="entry name" value="TRANSPOSASE, PUTATIVE-RELATED"/>
    <property type="match status" value="1"/>
</dbReference>
<dbReference type="Proteomes" id="UP000053555">
    <property type="component" value="Unassembled WGS sequence"/>
</dbReference>
<keyword evidence="5" id="KW-0460">Magnesium</keyword>
<keyword evidence="4 11" id="KW-0378">Hydrolase</keyword>
<dbReference type="EC" id="3.1.13.-" evidence="11"/>
<dbReference type="InterPro" id="IPR012337">
    <property type="entry name" value="RNaseH-like_sf"/>
</dbReference>
<dbReference type="EMBL" id="KN671247">
    <property type="protein sequence ID" value="KHN00054.1"/>
    <property type="molecule type" value="Genomic_DNA"/>
</dbReference>
<gene>
    <name evidence="11" type="ORF">glysoja_035616</name>
</gene>
<dbReference type="GO" id="GO:0015074">
    <property type="term" value="P:DNA integration"/>
    <property type="evidence" value="ECO:0007669"/>
    <property type="project" value="UniProtKB-KW"/>
</dbReference>
<sequence>KTWGYFLQEKSEAFCTFKSFKASVENEAKKSIKTLRTDRGGEYCSKEFEIFCAEHGIRRELTTAYTPQQNGVSERKN</sequence>
<name>A0A0B2NXN4_GLYSO</name>
<evidence type="ECO:0000259" key="10">
    <source>
        <dbReference type="PROSITE" id="PS50994"/>
    </source>
</evidence>
<evidence type="ECO:0000256" key="5">
    <source>
        <dbReference type="ARBA" id="ARBA00022842"/>
    </source>
</evidence>
<accession>A0A0B2NXN4</accession>
<dbReference type="GO" id="GO:0003887">
    <property type="term" value="F:DNA-directed DNA polymerase activity"/>
    <property type="evidence" value="ECO:0007669"/>
    <property type="project" value="UniProtKB-KW"/>
</dbReference>
<dbReference type="InterPro" id="IPR036397">
    <property type="entry name" value="RNaseH_sf"/>
</dbReference>
<keyword evidence="3" id="KW-0255">Endonuclease</keyword>
<dbReference type="GO" id="GO:0016787">
    <property type="term" value="F:hydrolase activity"/>
    <property type="evidence" value="ECO:0007669"/>
    <property type="project" value="UniProtKB-KW"/>
</dbReference>
<keyword evidence="8" id="KW-0808">Transferase</keyword>
<evidence type="ECO:0000256" key="4">
    <source>
        <dbReference type="ARBA" id="ARBA00022801"/>
    </source>
</evidence>
<feature type="domain" description="Integrase catalytic" evidence="10">
    <location>
        <begin position="1"/>
        <end position="77"/>
    </location>
</feature>
<evidence type="ECO:0000256" key="3">
    <source>
        <dbReference type="ARBA" id="ARBA00022759"/>
    </source>
</evidence>
<dbReference type="PROSITE" id="PS50994">
    <property type="entry name" value="INTEGRASE"/>
    <property type="match status" value="1"/>
</dbReference>